<keyword evidence="2" id="KW-1133">Transmembrane helix</keyword>
<organism evidence="4 5">
    <name type="scientific">Aspergillus coremiiformis</name>
    <dbReference type="NCBI Taxonomy" id="138285"/>
    <lineage>
        <taxon>Eukaryota</taxon>
        <taxon>Fungi</taxon>
        <taxon>Dikarya</taxon>
        <taxon>Ascomycota</taxon>
        <taxon>Pezizomycotina</taxon>
        <taxon>Eurotiomycetes</taxon>
        <taxon>Eurotiomycetidae</taxon>
        <taxon>Eurotiales</taxon>
        <taxon>Aspergillaceae</taxon>
        <taxon>Aspergillus</taxon>
        <taxon>Aspergillus subgen. Circumdati</taxon>
    </lineage>
</organism>
<dbReference type="EMBL" id="ML739153">
    <property type="protein sequence ID" value="KAE8351835.1"/>
    <property type="molecule type" value="Genomic_DNA"/>
</dbReference>
<evidence type="ECO:0000313" key="5">
    <source>
        <dbReference type="Proteomes" id="UP000327118"/>
    </source>
</evidence>
<feature type="region of interest" description="Disordered" evidence="1">
    <location>
        <begin position="273"/>
        <end position="311"/>
    </location>
</feature>
<evidence type="ECO:0000313" key="4">
    <source>
        <dbReference type="EMBL" id="KAE8351835.1"/>
    </source>
</evidence>
<name>A0A5N6Z2F7_9EURO</name>
<dbReference type="OrthoDB" id="4770059at2759"/>
<feature type="region of interest" description="Disordered" evidence="1">
    <location>
        <begin position="212"/>
        <end position="237"/>
    </location>
</feature>
<evidence type="ECO:0000256" key="3">
    <source>
        <dbReference type="SAM" id="SignalP"/>
    </source>
</evidence>
<feature type="compositionally biased region" description="Low complexity" evidence="1">
    <location>
        <begin position="212"/>
        <end position="224"/>
    </location>
</feature>
<feature type="chain" id="PRO_5024861851" evidence="3">
    <location>
        <begin position="32"/>
        <end position="311"/>
    </location>
</feature>
<keyword evidence="2" id="KW-0472">Membrane</keyword>
<dbReference type="AlphaFoldDB" id="A0A5N6Z2F7"/>
<gene>
    <name evidence="4" type="ORF">BDV28DRAFT_12655</name>
</gene>
<dbReference type="Proteomes" id="UP000327118">
    <property type="component" value="Unassembled WGS sequence"/>
</dbReference>
<protein>
    <submittedName>
        <fullName evidence="4">Uncharacterized protein</fullName>
    </submittedName>
</protein>
<evidence type="ECO:0000256" key="1">
    <source>
        <dbReference type="SAM" id="MobiDB-lite"/>
    </source>
</evidence>
<accession>A0A5N6Z2F7</accession>
<keyword evidence="3" id="KW-0732">Signal</keyword>
<keyword evidence="5" id="KW-1185">Reference proteome</keyword>
<evidence type="ECO:0000256" key="2">
    <source>
        <dbReference type="SAM" id="Phobius"/>
    </source>
</evidence>
<proteinExistence type="predicted"/>
<feature type="signal peptide" evidence="3">
    <location>
        <begin position="1"/>
        <end position="31"/>
    </location>
</feature>
<feature type="transmembrane region" description="Helical" evidence="2">
    <location>
        <begin position="244"/>
        <end position="267"/>
    </location>
</feature>
<reference evidence="5" key="1">
    <citation type="submission" date="2019-04" db="EMBL/GenBank/DDBJ databases">
        <title>Friends and foes A comparative genomics studyof 23 Aspergillus species from section Flavi.</title>
        <authorList>
            <consortium name="DOE Joint Genome Institute"/>
            <person name="Kjaerbolling I."/>
            <person name="Vesth T."/>
            <person name="Frisvad J.C."/>
            <person name="Nybo J.L."/>
            <person name="Theobald S."/>
            <person name="Kildgaard S."/>
            <person name="Isbrandt T."/>
            <person name="Kuo A."/>
            <person name="Sato A."/>
            <person name="Lyhne E.K."/>
            <person name="Kogle M.E."/>
            <person name="Wiebenga A."/>
            <person name="Kun R.S."/>
            <person name="Lubbers R.J."/>
            <person name="Makela M.R."/>
            <person name="Barry K."/>
            <person name="Chovatia M."/>
            <person name="Clum A."/>
            <person name="Daum C."/>
            <person name="Haridas S."/>
            <person name="He G."/>
            <person name="LaButti K."/>
            <person name="Lipzen A."/>
            <person name="Mondo S."/>
            <person name="Riley R."/>
            <person name="Salamov A."/>
            <person name="Simmons B.A."/>
            <person name="Magnuson J.K."/>
            <person name="Henrissat B."/>
            <person name="Mortensen U.H."/>
            <person name="Larsen T.O."/>
            <person name="Devries R.P."/>
            <person name="Grigoriev I.V."/>
            <person name="Machida M."/>
            <person name="Baker S.E."/>
            <person name="Andersen M.R."/>
        </authorList>
    </citation>
    <scope>NUCLEOTIDE SEQUENCE [LARGE SCALE GENOMIC DNA]</scope>
    <source>
        <strain evidence="5">CBS 553.77</strain>
    </source>
</reference>
<sequence length="311" mass="32680">MQTMTITSSAVATITMLPLTTLFTPPPDCSTSWTFVPPQSRTAGTGILLQNALSAVSSCYPPGFKKTGTAAAAQVFSPGYCPIGYTTGDLTVNWPMTTAVCCPSRYSFYKTNLDNQPSQLVGCLSNLPGAVHTHVALAVENTSKDTLVSGPLTMWAQAITVMLRSTDSSLYTTALTASTVTPMPGIVSQSTPTDPPASITLTTLRPYHILTTSATTPSTTSLPATDPPAPITPEPTSLSSGAKAGIGIGVAAIGLAVFVLAILSRIFRRRKSQQRKATADVSLQEREPAKSYKPGFEVKEVRRGPPAELEA</sequence>
<feature type="compositionally biased region" description="Basic and acidic residues" evidence="1">
    <location>
        <begin position="283"/>
        <end position="305"/>
    </location>
</feature>
<keyword evidence="2" id="KW-0812">Transmembrane</keyword>